<comment type="caution">
    <text evidence="1">The sequence shown here is derived from an EMBL/GenBank/DDBJ whole genome shotgun (WGS) entry which is preliminary data.</text>
</comment>
<dbReference type="InterPro" id="IPR009057">
    <property type="entry name" value="Homeodomain-like_sf"/>
</dbReference>
<gene>
    <name evidence="1" type="ORF">B7696_03490</name>
</gene>
<reference evidence="1 2" key="1">
    <citation type="journal article" date="2016" name="Eur. J. Clin. Microbiol. Infect. Dis.">
        <title>Whole genome sequencing as a tool for phylogenetic analysis of clinical strains of Mitis group streptococci.</title>
        <authorList>
            <person name="Rasmussen L.H."/>
            <person name="Dargis R."/>
            <person name="Hojholt K."/>
            <person name="Christensen J.J."/>
            <person name="Skovgaard O."/>
            <person name="Justesen U.S."/>
            <person name="Rosenvinge F.S."/>
            <person name="Moser C."/>
            <person name="Lukjancenko O."/>
            <person name="Rasmussen S."/>
            <person name="Nielsen X.C."/>
        </authorList>
    </citation>
    <scope>NUCLEOTIDE SEQUENCE [LARGE SCALE GENOMIC DNA]</scope>
    <source>
        <strain evidence="1 2">RH_12363_08</strain>
    </source>
</reference>
<name>A0A1X1KKX4_STRMT</name>
<dbReference type="Gene3D" id="1.10.10.60">
    <property type="entry name" value="Homeodomain-like"/>
    <property type="match status" value="1"/>
</dbReference>
<organism evidence="1 2">
    <name type="scientific">Streptococcus mitis</name>
    <dbReference type="NCBI Taxonomy" id="28037"/>
    <lineage>
        <taxon>Bacteria</taxon>
        <taxon>Bacillati</taxon>
        <taxon>Bacillota</taxon>
        <taxon>Bacilli</taxon>
        <taxon>Lactobacillales</taxon>
        <taxon>Streptococcaceae</taxon>
        <taxon>Streptococcus</taxon>
        <taxon>Streptococcus mitis group</taxon>
    </lineage>
</organism>
<protein>
    <recommendedName>
        <fullName evidence="3">Helix-turn-helix domain-containing protein</fullName>
    </recommendedName>
</protein>
<dbReference type="SUPFAM" id="SSF46689">
    <property type="entry name" value="Homeodomain-like"/>
    <property type="match status" value="1"/>
</dbReference>
<dbReference type="Proteomes" id="UP000193234">
    <property type="component" value="Unassembled WGS sequence"/>
</dbReference>
<dbReference type="EMBL" id="NCVJ01000018">
    <property type="protein sequence ID" value="ORP00081.1"/>
    <property type="molecule type" value="Genomic_DNA"/>
</dbReference>
<dbReference type="AlphaFoldDB" id="A0A1X1KKX4"/>
<sequence>MAKTKAKEWLNEEKLALVSYWAKKGLIDTQIAENIGIVPSTFYEWKKKYPEFSEALKDGKEVADAQVVNALHRSAVGYYYSEETVTNTGQVVSVRKYSKPNITAGIFWVKNRVPEDWRDKQEIEQVNKTIEIKVGDWDIDED</sequence>
<evidence type="ECO:0000313" key="2">
    <source>
        <dbReference type="Proteomes" id="UP000193234"/>
    </source>
</evidence>
<evidence type="ECO:0000313" key="1">
    <source>
        <dbReference type="EMBL" id="ORP00081.1"/>
    </source>
</evidence>
<evidence type="ECO:0008006" key="3">
    <source>
        <dbReference type="Google" id="ProtNLM"/>
    </source>
</evidence>
<accession>A0A1X1KKX4</accession>
<proteinExistence type="predicted"/>
<dbReference type="RefSeq" id="WP_084862173.1">
    <property type="nucleotide sequence ID" value="NZ_JALDWD010000005.1"/>
</dbReference>